<sequence>MTTQSRPTPDAIRQARIDNPKMRERDLADSLGISEAELLAAHIGQGVTRISSELDKLIPAVMELGETMALTRNDSCVIEKHGVYEDYRGGPHAALVVNEDIDLRMFPRHWHFGFAIEKALPEGGTRRSLQIFDAAGDAVHKIFLKDPAIADTWDDLLTRLAPQDTSAEITVSPRKPTEPAKGDPAKAQRLRDKWDKMTDTHQFLQMVNGLKMNRLGAYRLAGAPYVRPLPPQAVEDLLQKACDTALPIMIFVGNMGCIEIHTGPIHSLKPMGPWINVLDPRFNLHLRGDHIAEVWQVTKSTRRGDAVSVEAFDKDGAVILQIFGVLADPDAAAKWNETVASLPSLPEPSPEEEVSA</sequence>
<dbReference type="AlphaFoldDB" id="A0A0P1FBR9"/>
<gene>
    <name evidence="3" type="primary">hemS</name>
    <name evidence="3" type="ORF">SHM7688_01458</name>
</gene>
<dbReference type="CDD" id="cd16831">
    <property type="entry name" value="HemS-like_C"/>
    <property type="match status" value="1"/>
</dbReference>
<dbReference type="EMBL" id="CYPW01000011">
    <property type="protein sequence ID" value="CUH52018.1"/>
    <property type="molecule type" value="Genomic_DNA"/>
</dbReference>
<dbReference type="Gene3D" id="3.40.1570.10">
    <property type="entry name" value="HemS/ChuS/ChuX like domains"/>
    <property type="match status" value="2"/>
</dbReference>
<evidence type="ECO:0000259" key="2">
    <source>
        <dbReference type="Pfam" id="PF05171"/>
    </source>
</evidence>
<proteinExistence type="predicted"/>
<dbReference type="RefSeq" id="WP_058239252.1">
    <property type="nucleotide sequence ID" value="NZ_CYPW01000011.1"/>
</dbReference>
<keyword evidence="4" id="KW-1185">Reference proteome</keyword>
<feature type="domain" description="Haemin-degrading HemS/ChuX" evidence="2">
    <location>
        <begin position="32"/>
        <end position="160"/>
    </location>
</feature>
<dbReference type="CDD" id="cd16830">
    <property type="entry name" value="HemS-like_N"/>
    <property type="match status" value="1"/>
</dbReference>
<accession>A0A0P1FBR9</accession>
<evidence type="ECO:0000313" key="3">
    <source>
        <dbReference type="EMBL" id="CUH52018.1"/>
    </source>
</evidence>
<feature type="region of interest" description="Disordered" evidence="1">
    <location>
        <begin position="166"/>
        <end position="190"/>
    </location>
</feature>
<name>A0A0P1FBR9_9RHOB</name>
<dbReference type="SUPFAM" id="SSF144064">
    <property type="entry name" value="Heme iron utilization protein-like"/>
    <property type="match status" value="1"/>
</dbReference>
<protein>
    <submittedName>
        <fullName evidence="3">Hemin transport protein HemS</fullName>
    </submittedName>
</protein>
<reference evidence="3 4" key="1">
    <citation type="submission" date="2015-09" db="EMBL/GenBank/DDBJ databases">
        <authorList>
            <consortium name="Swine Surveillance"/>
        </authorList>
    </citation>
    <scope>NUCLEOTIDE SEQUENCE [LARGE SCALE GENOMIC DNA]</scope>
    <source>
        <strain evidence="3 4">CECT 7688</strain>
    </source>
</reference>
<evidence type="ECO:0000256" key="1">
    <source>
        <dbReference type="SAM" id="MobiDB-lite"/>
    </source>
</evidence>
<dbReference type="Pfam" id="PF05171">
    <property type="entry name" value="HemS"/>
    <property type="match status" value="2"/>
</dbReference>
<evidence type="ECO:0000313" key="4">
    <source>
        <dbReference type="Proteomes" id="UP000054823"/>
    </source>
</evidence>
<dbReference type="InterPro" id="IPR007845">
    <property type="entry name" value="HemS/ChuX_dom"/>
</dbReference>
<dbReference type="InterPro" id="IPR053733">
    <property type="entry name" value="Heme_Transport_Util_sf"/>
</dbReference>
<dbReference type="STRING" id="321267.SHM7688_01458"/>
<dbReference type="GO" id="GO:0006826">
    <property type="term" value="P:iron ion transport"/>
    <property type="evidence" value="ECO:0007669"/>
    <property type="project" value="InterPro"/>
</dbReference>
<organism evidence="3 4">
    <name type="scientific">Shimia marina</name>
    <dbReference type="NCBI Taxonomy" id="321267"/>
    <lineage>
        <taxon>Bacteria</taxon>
        <taxon>Pseudomonadati</taxon>
        <taxon>Pseudomonadota</taxon>
        <taxon>Alphaproteobacteria</taxon>
        <taxon>Rhodobacterales</taxon>
        <taxon>Roseobacteraceae</taxon>
    </lineage>
</organism>
<feature type="domain" description="Haemin-degrading HemS/ChuX" evidence="2">
    <location>
        <begin position="211"/>
        <end position="342"/>
    </location>
</feature>
<dbReference type="Proteomes" id="UP000054823">
    <property type="component" value="Unassembled WGS sequence"/>
</dbReference>
<dbReference type="OrthoDB" id="316630at2"/>
<feature type="compositionally biased region" description="Basic and acidic residues" evidence="1">
    <location>
        <begin position="175"/>
        <end position="190"/>
    </location>
</feature>